<dbReference type="InterPro" id="IPR050250">
    <property type="entry name" value="Macrolide_Exporter_MacB"/>
</dbReference>
<dbReference type="PANTHER" id="PTHR30572">
    <property type="entry name" value="MEMBRANE COMPONENT OF TRANSPORTER-RELATED"/>
    <property type="match status" value="1"/>
</dbReference>
<dbReference type="Pfam" id="PF02687">
    <property type="entry name" value="FtsX"/>
    <property type="match status" value="1"/>
</dbReference>
<evidence type="ECO:0000313" key="10">
    <source>
        <dbReference type="Proteomes" id="UP001595699"/>
    </source>
</evidence>
<comment type="caution">
    <text evidence="9">The sequence shown here is derived from an EMBL/GenBank/DDBJ whole genome shotgun (WGS) entry which is preliminary data.</text>
</comment>
<evidence type="ECO:0000256" key="4">
    <source>
        <dbReference type="ARBA" id="ARBA00022989"/>
    </source>
</evidence>
<evidence type="ECO:0000313" key="9">
    <source>
        <dbReference type="EMBL" id="MFC3764911.1"/>
    </source>
</evidence>
<feature type="transmembrane region" description="Helical" evidence="7">
    <location>
        <begin position="323"/>
        <end position="353"/>
    </location>
</feature>
<keyword evidence="10" id="KW-1185">Reference proteome</keyword>
<dbReference type="PANTHER" id="PTHR30572:SF4">
    <property type="entry name" value="ABC TRANSPORTER PERMEASE YTRF"/>
    <property type="match status" value="1"/>
</dbReference>
<feature type="transmembrane region" description="Helical" evidence="7">
    <location>
        <begin position="720"/>
        <end position="742"/>
    </location>
</feature>
<dbReference type="InterPro" id="IPR003838">
    <property type="entry name" value="ABC3_permease_C"/>
</dbReference>
<keyword evidence="4 7" id="KW-1133">Transmembrane helix</keyword>
<evidence type="ECO:0000259" key="8">
    <source>
        <dbReference type="Pfam" id="PF02687"/>
    </source>
</evidence>
<sequence length="801" mass="84306">MSLLLLWLRIDLRQHWRSLVVLGLLVAIAAGIVLASVAGALRGSTALDRLLAQTLPATAIVRPSGPVEVERIRALPQVAASSTFNGYTGFGIDEVPGQTVGLYVPADSDAMRTIERPAVLAGRLADPTMADEAVVTERFVQTHGLGVGDSVTLRLFLQEEVTTGVSGVRSVTPPRPGGPTVPVRIVGVVRSTWFGDSVDSTGQLTPSVGVFQRYRENFVDKDESEVVWNLIVRLHGGEAAIPDFRRALDQLELKTPYELDDRAAELAHIREVVRFESSWLVVFGLCALLVGGALVGQAVVRTTQRAVLELEPLRAVGLQRTQLVALAGVVPALVAVAGAVLGAAAAVAVSGWFPFGTAADYEPSPGLHADALVLAVGLLLVPLLVYAGAALAGILLLYRPLPARRLRSSTLARAAARAGLAVPVVIGVRLALEPERIRGTILRPAIGGAMVGVLGVVAATLFAVGVADAAERPERFGQRYQAMLGFGHTGKDLADPVALIDIVEKDPDVLRVVDARFAVAGAGSSTVITFGMPVEEHGALVVDRGVPPGATYEVLLAPKAAERFGADVGSTVPLDGDKGTKELLVTGIGFVPETEYNGYSDGAVVTPDGYKALFTGFVNHVAFLSLRPGGDLQAVSDRMYAAAKGKTDTRQAYVTPMPPPQQLAEIRNVRLLPIGLGLFLGLFAVSAVAHALTKAVRHRRRELGVLRAVGMTPWQTRSVVVTQASVLAVVGVLVGVPLGIVLGRTVWRMVAQLMPLAYVPPTALWVVLLSVPVALLVATLLAALPGARAARLPLGQILRAE</sequence>
<evidence type="ECO:0000256" key="3">
    <source>
        <dbReference type="ARBA" id="ARBA00022692"/>
    </source>
</evidence>
<comment type="subcellular location">
    <subcellularLocation>
        <location evidence="1">Cell membrane</location>
        <topology evidence="1">Multi-pass membrane protein</topology>
    </subcellularLocation>
</comment>
<reference evidence="10" key="1">
    <citation type="journal article" date="2019" name="Int. J. Syst. Evol. Microbiol.">
        <title>The Global Catalogue of Microorganisms (GCM) 10K type strain sequencing project: providing services to taxonomists for standard genome sequencing and annotation.</title>
        <authorList>
            <consortium name="The Broad Institute Genomics Platform"/>
            <consortium name="The Broad Institute Genome Sequencing Center for Infectious Disease"/>
            <person name="Wu L."/>
            <person name="Ma J."/>
        </authorList>
    </citation>
    <scope>NUCLEOTIDE SEQUENCE [LARGE SCALE GENOMIC DNA]</scope>
    <source>
        <strain evidence="10">CGMCC 4.7241</strain>
    </source>
</reference>
<feature type="transmembrane region" description="Helical" evidence="7">
    <location>
        <begin position="444"/>
        <end position="470"/>
    </location>
</feature>
<dbReference type="RefSeq" id="WP_205119384.1">
    <property type="nucleotide sequence ID" value="NZ_JAFBCM010000001.1"/>
</dbReference>
<accession>A0ABV7YIB6</accession>
<dbReference type="EMBL" id="JBHRZH010000036">
    <property type="protein sequence ID" value="MFC3764911.1"/>
    <property type="molecule type" value="Genomic_DNA"/>
</dbReference>
<feature type="transmembrane region" description="Helical" evidence="7">
    <location>
        <begin position="671"/>
        <end position="692"/>
    </location>
</feature>
<feature type="transmembrane region" description="Helical" evidence="7">
    <location>
        <begin position="279"/>
        <end position="302"/>
    </location>
</feature>
<gene>
    <name evidence="9" type="ORF">ACFOUW_29015</name>
</gene>
<evidence type="ECO:0000256" key="2">
    <source>
        <dbReference type="ARBA" id="ARBA00022475"/>
    </source>
</evidence>
<keyword evidence="5 7" id="KW-0472">Membrane</keyword>
<evidence type="ECO:0000256" key="1">
    <source>
        <dbReference type="ARBA" id="ARBA00004651"/>
    </source>
</evidence>
<feature type="transmembrane region" description="Helical" evidence="7">
    <location>
        <begin position="763"/>
        <end position="784"/>
    </location>
</feature>
<protein>
    <submittedName>
        <fullName evidence="9">FtsX-like permease family protein</fullName>
    </submittedName>
</protein>
<evidence type="ECO:0000256" key="7">
    <source>
        <dbReference type="SAM" id="Phobius"/>
    </source>
</evidence>
<keyword evidence="2" id="KW-1003">Cell membrane</keyword>
<proteinExistence type="inferred from homology"/>
<comment type="similarity">
    <text evidence="6">Belongs to the ABC-4 integral membrane protein family.</text>
</comment>
<evidence type="ECO:0000256" key="6">
    <source>
        <dbReference type="ARBA" id="ARBA00038076"/>
    </source>
</evidence>
<feature type="domain" description="ABC3 transporter permease C-terminal" evidence="8">
    <location>
        <begin position="676"/>
        <end position="793"/>
    </location>
</feature>
<keyword evidence="3 7" id="KW-0812">Transmembrane</keyword>
<organism evidence="9 10">
    <name type="scientific">Tenggerimyces flavus</name>
    <dbReference type="NCBI Taxonomy" id="1708749"/>
    <lineage>
        <taxon>Bacteria</taxon>
        <taxon>Bacillati</taxon>
        <taxon>Actinomycetota</taxon>
        <taxon>Actinomycetes</taxon>
        <taxon>Propionibacteriales</taxon>
        <taxon>Nocardioidaceae</taxon>
        <taxon>Tenggerimyces</taxon>
    </lineage>
</organism>
<name>A0ABV7YIB6_9ACTN</name>
<evidence type="ECO:0000256" key="5">
    <source>
        <dbReference type="ARBA" id="ARBA00023136"/>
    </source>
</evidence>
<dbReference type="Proteomes" id="UP001595699">
    <property type="component" value="Unassembled WGS sequence"/>
</dbReference>
<feature type="transmembrane region" description="Helical" evidence="7">
    <location>
        <begin position="373"/>
        <end position="398"/>
    </location>
</feature>